<evidence type="ECO:0000256" key="9">
    <source>
        <dbReference type="ARBA" id="ARBA00032370"/>
    </source>
</evidence>
<dbReference type="GO" id="GO:0008955">
    <property type="term" value="F:peptidoglycan glycosyltransferase activity"/>
    <property type="evidence" value="ECO:0007669"/>
    <property type="project" value="UniProtKB-EC"/>
</dbReference>
<dbReference type="InterPro" id="IPR001182">
    <property type="entry name" value="FtsW/RodA"/>
</dbReference>
<evidence type="ECO:0000313" key="18">
    <source>
        <dbReference type="EMBL" id="TDS83357.1"/>
    </source>
</evidence>
<proteinExistence type="inferred from homology"/>
<dbReference type="GO" id="GO:0005886">
    <property type="term" value="C:plasma membrane"/>
    <property type="evidence" value="ECO:0007669"/>
    <property type="project" value="TreeGrafter"/>
</dbReference>
<keyword evidence="6" id="KW-0573">Peptidoglycan synthesis</keyword>
<evidence type="ECO:0000256" key="1">
    <source>
        <dbReference type="ARBA" id="ARBA00004141"/>
    </source>
</evidence>
<dbReference type="PANTHER" id="PTHR30474:SF2">
    <property type="entry name" value="PEPTIDOGLYCAN GLYCOSYLTRANSFERASE FTSW-RELATED"/>
    <property type="match status" value="1"/>
</dbReference>
<evidence type="ECO:0000256" key="12">
    <source>
        <dbReference type="ARBA" id="ARBA00041185"/>
    </source>
</evidence>
<comment type="catalytic activity">
    <reaction evidence="15">
        <text>[GlcNAc-(1-&gt;4)-Mur2Ac(oyl-L-Ala-gamma-D-Glu-L-Lys-D-Ala-D-Ala)](n)-di-trans,octa-cis-undecaprenyl diphosphate + beta-D-GlcNAc-(1-&gt;4)-Mur2Ac(oyl-L-Ala-gamma-D-Glu-L-Lys-D-Ala-D-Ala)-di-trans,octa-cis-undecaprenyl diphosphate = [GlcNAc-(1-&gt;4)-Mur2Ac(oyl-L-Ala-gamma-D-Glu-L-Lys-D-Ala-D-Ala)](n+1)-di-trans,octa-cis-undecaprenyl diphosphate + di-trans,octa-cis-undecaprenyl diphosphate + H(+)</text>
        <dbReference type="Rhea" id="RHEA:23708"/>
        <dbReference type="Rhea" id="RHEA-COMP:9602"/>
        <dbReference type="Rhea" id="RHEA-COMP:9603"/>
        <dbReference type="ChEBI" id="CHEBI:15378"/>
        <dbReference type="ChEBI" id="CHEBI:58405"/>
        <dbReference type="ChEBI" id="CHEBI:60033"/>
        <dbReference type="ChEBI" id="CHEBI:78435"/>
        <dbReference type="EC" id="2.4.99.28"/>
    </reaction>
</comment>
<evidence type="ECO:0000256" key="5">
    <source>
        <dbReference type="ARBA" id="ARBA00022960"/>
    </source>
</evidence>
<sequence length="149" mass="15563">MDGKNLNVALMVLSCVLLALMVFTPLGAEADGSTNRILWGPITGQPSEVAQLALALWGSAVLARRVQGVPGVTHWLFPLVAPGVLVVLSLVLLGGDLGTSLIILVIVGGLLLTAGVAARRLLLTAGVAVSVVVLLMWTTPYRMMRVSAW</sequence>
<keyword evidence="19" id="KW-1185">Reference proteome</keyword>
<accession>A0A4R7FXH3</accession>
<gene>
    <name evidence="18" type="ORF">EV640_11011</name>
</gene>
<organism evidence="18 19">
    <name type="scientific">Nesterenkonia aurantiaca</name>
    <dbReference type="NCBI Taxonomy" id="1436010"/>
    <lineage>
        <taxon>Bacteria</taxon>
        <taxon>Bacillati</taxon>
        <taxon>Actinomycetota</taxon>
        <taxon>Actinomycetes</taxon>
        <taxon>Micrococcales</taxon>
        <taxon>Micrococcaceae</taxon>
        <taxon>Nesterenkonia</taxon>
    </lineage>
</organism>
<evidence type="ECO:0000256" key="6">
    <source>
        <dbReference type="ARBA" id="ARBA00022984"/>
    </source>
</evidence>
<name>A0A4R7FXH3_9MICC</name>
<dbReference type="GO" id="GO:0051301">
    <property type="term" value="P:cell division"/>
    <property type="evidence" value="ECO:0007669"/>
    <property type="project" value="InterPro"/>
</dbReference>
<dbReference type="GO" id="GO:0015648">
    <property type="term" value="F:lipid-linked peptidoglycan transporter activity"/>
    <property type="evidence" value="ECO:0007669"/>
    <property type="project" value="TreeGrafter"/>
</dbReference>
<dbReference type="GO" id="GO:0009252">
    <property type="term" value="P:peptidoglycan biosynthetic process"/>
    <property type="evidence" value="ECO:0007669"/>
    <property type="project" value="UniProtKB-KW"/>
</dbReference>
<evidence type="ECO:0000256" key="7">
    <source>
        <dbReference type="ARBA" id="ARBA00022989"/>
    </source>
</evidence>
<reference evidence="18 19" key="1">
    <citation type="submission" date="2019-03" db="EMBL/GenBank/DDBJ databases">
        <title>Genomic Encyclopedia of Type Strains, Phase III (KMG-III): the genomes of soil and plant-associated and newly described type strains.</title>
        <authorList>
            <person name="Whitman W."/>
        </authorList>
    </citation>
    <scope>NUCLEOTIDE SEQUENCE [LARGE SCALE GENOMIC DNA]</scope>
    <source>
        <strain evidence="18 19">DSM 27373</strain>
    </source>
</reference>
<dbReference type="PANTHER" id="PTHR30474">
    <property type="entry name" value="CELL CYCLE PROTEIN"/>
    <property type="match status" value="1"/>
</dbReference>
<evidence type="ECO:0000256" key="10">
    <source>
        <dbReference type="ARBA" id="ARBA00033270"/>
    </source>
</evidence>
<dbReference type="AlphaFoldDB" id="A0A4R7FXH3"/>
<evidence type="ECO:0000256" key="2">
    <source>
        <dbReference type="ARBA" id="ARBA00022676"/>
    </source>
</evidence>
<evidence type="ECO:0000313" key="19">
    <source>
        <dbReference type="Proteomes" id="UP000294506"/>
    </source>
</evidence>
<dbReference type="Pfam" id="PF01098">
    <property type="entry name" value="FTSW_RODA_SPOVE"/>
    <property type="match status" value="1"/>
</dbReference>
<comment type="subcellular location">
    <subcellularLocation>
        <location evidence="1">Membrane</location>
        <topology evidence="1">Multi-pass membrane protein</topology>
    </subcellularLocation>
</comment>
<evidence type="ECO:0000256" key="8">
    <source>
        <dbReference type="ARBA" id="ARBA00023136"/>
    </source>
</evidence>
<dbReference type="PROSITE" id="PS51257">
    <property type="entry name" value="PROKAR_LIPOPROTEIN"/>
    <property type="match status" value="1"/>
</dbReference>
<comment type="caution">
    <text evidence="18">The sequence shown here is derived from an EMBL/GenBank/DDBJ whole genome shotgun (WGS) entry which is preliminary data.</text>
</comment>
<dbReference type="EMBL" id="SOAN01000010">
    <property type="protein sequence ID" value="TDS83357.1"/>
    <property type="molecule type" value="Genomic_DNA"/>
</dbReference>
<evidence type="ECO:0000256" key="4">
    <source>
        <dbReference type="ARBA" id="ARBA00022692"/>
    </source>
</evidence>
<evidence type="ECO:0000256" key="17">
    <source>
        <dbReference type="SAM" id="Phobius"/>
    </source>
</evidence>
<evidence type="ECO:0000256" key="14">
    <source>
        <dbReference type="ARBA" id="ARBA00044770"/>
    </source>
</evidence>
<evidence type="ECO:0000256" key="16">
    <source>
        <dbReference type="ARBA" id="ARBA00049966"/>
    </source>
</evidence>
<feature type="transmembrane region" description="Helical" evidence="17">
    <location>
        <begin position="99"/>
        <end position="116"/>
    </location>
</feature>
<feature type="transmembrane region" description="Helical" evidence="17">
    <location>
        <begin position="121"/>
        <end position="139"/>
    </location>
</feature>
<keyword evidence="4 17" id="KW-0812">Transmembrane</keyword>
<evidence type="ECO:0000256" key="15">
    <source>
        <dbReference type="ARBA" id="ARBA00049902"/>
    </source>
</evidence>
<dbReference type="EC" id="2.4.99.28" evidence="14"/>
<keyword evidence="8 17" id="KW-0472">Membrane</keyword>
<protein>
    <recommendedName>
        <fullName evidence="12">Probable peptidoglycan glycosyltransferase FtsW</fullName>
        <ecNumber evidence="14">2.4.99.28</ecNumber>
    </recommendedName>
    <alternativeName>
        <fullName evidence="13">Cell division protein FtsW</fullName>
    </alternativeName>
    <alternativeName>
        <fullName evidence="10">Cell wall polymerase</fullName>
    </alternativeName>
    <alternativeName>
        <fullName evidence="9">Peptidoglycan polymerase</fullName>
    </alternativeName>
</protein>
<dbReference type="GO" id="GO:0008360">
    <property type="term" value="P:regulation of cell shape"/>
    <property type="evidence" value="ECO:0007669"/>
    <property type="project" value="UniProtKB-KW"/>
</dbReference>
<keyword evidence="3" id="KW-0808">Transferase</keyword>
<dbReference type="Proteomes" id="UP000294506">
    <property type="component" value="Unassembled WGS sequence"/>
</dbReference>
<keyword evidence="2" id="KW-0328">Glycosyltransferase</keyword>
<dbReference type="GO" id="GO:0032153">
    <property type="term" value="C:cell division site"/>
    <property type="evidence" value="ECO:0007669"/>
    <property type="project" value="TreeGrafter"/>
</dbReference>
<keyword evidence="5" id="KW-0133">Cell shape</keyword>
<keyword evidence="7 17" id="KW-1133">Transmembrane helix</keyword>
<comment type="similarity">
    <text evidence="11">Belongs to the SEDS family. FtsW subfamily.</text>
</comment>
<evidence type="ECO:0000256" key="13">
    <source>
        <dbReference type="ARBA" id="ARBA00041418"/>
    </source>
</evidence>
<comment type="function">
    <text evidence="16">Peptidoglycan polymerase that is essential for cell division.</text>
</comment>
<feature type="transmembrane region" description="Helical" evidence="17">
    <location>
        <begin position="75"/>
        <end position="93"/>
    </location>
</feature>
<evidence type="ECO:0000256" key="11">
    <source>
        <dbReference type="ARBA" id="ARBA00038053"/>
    </source>
</evidence>
<evidence type="ECO:0000256" key="3">
    <source>
        <dbReference type="ARBA" id="ARBA00022679"/>
    </source>
</evidence>